<evidence type="ECO:0000313" key="2">
    <source>
        <dbReference type="EMBL" id="KAK3250483.1"/>
    </source>
</evidence>
<feature type="compositionally biased region" description="Basic and acidic residues" evidence="1">
    <location>
        <begin position="35"/>
        <end position="48"/>
    </location>
</feature>
<feature type="compositionally biased region" description="Acidic residues" evidence="1">
    <location>
        <begin position="49"/>
        <end position="72"/>
    </location>
</feature>
<gene>
    <name evidence="2" type="ORF">CYMTET_40139</name>
</gene>
<keyword evidence="3" id="KW-1185">Reference proteome</keyword>
<comment type="caution">
    <text evidence="2">The sequence shown here is derived from an EMBL/GenBank/DDBJ whole genome shotgun (WGS) entry which is preliminary data.</text>
</comment>
<evidence type="ECO:0000313" key="3">
    <source>
        <dbReference type="Proteomes" id="UP001190700"/>
    </source>
</evidence>
<accession>A0AAE0C8P8</accession>
<evidence type="ECO:0000256" key="1">
    <source>
        <dbReference type="SAM" id="MobiDB-lite"/>
    </source>
</evidence>
<feature type="region of interest" description="Disordered" evidence="1">
    <location>
        <begin position="35"/>
        <end position="81"/>
    </location>
</feature>
<proteinExistence type="predicted"/>
<feature type="region of interest" description="Disordered" evidence="1">
    <location>
        <begin position="1"/>
        <end position="21"/>
    </location>
</feature>
<reference evidence="2 3" key="1">
    <citation type="journal article" date="2015" name="Genome Biol. Evol.">
        <title>Comparative Genomics of a Bacterivorous Green Alga Reveals Evolutionary Causalities and Consequences of Phago-Mixotrophic Mode of Nutrition.</title>
        <authorList>
            <person name="Burns J.A."/>
            <person name="Paasch A."/>
            <person name="Narechania A."/>
            <person name="Kim E."/>
        </authorList>
    </citation>
    <scope>NUCLEOTIDE SEQUENCE [LARGE SCALE GENOMIC DNA]</scope>
    <source>
        <strain evidence="2 3">PLY_AMNH</strain>
    </source>
</reference>
<dbReference type="AlphaFoldDB" id="A0AAE0C8P8"/>
<dbReference type="EMBL" id="LGRX02026680">
    <property type="protein sequence ID" value="KAK3250483.1"/>
    <property type="molecule type" value="Genomic_DNA"/>
</dbReference>
<sequence length="139" mass="15954">MDIEETEDDAQSRIQSHPMLERVKKAVKTLPKVEMGIRKSQLDAKDSASEENEEEDGDWEEAEEAEEEEAEESCAKSKSQDKFATVLREFSPKQECKDYVRSHEFKWVFARTVNAYMNSGQTGGVYSACRALRNWPPDI</sequence>
<organism evidence="2 3">
    <name type="scientific">Cymbomonas tetramitiformis</name>
    <dbReference type="NCBI Taxonomy" id="36881"/>
    <lineage>
        <taxon>Eukaryota</taxon>
        <taxon>Viridiplantae</taxon>
        <taxon>Chlorophyta</taxon>
        <taxon>Pyramimonadophyceae</taxon>
        <taxon>Pyramimonadales</taxon>
        <taxon>Pyramimonadaceae</taxon>
        <taxon>Cymbomonas</taxon>
    </lineage>
</organism>
<dbReference type="Proteomes" id="UP001190700">
    <property type="component" value="Unassembled WGS sequence"/>
</dbReference>
<name>A0AAE0C8P8_9CHLO</name>
<protein>
    <submittedName>
        <fullName evidence="2">Uncharacterized protein</fullName>
    </submittedName>
</protein>